<sequence length="72" mass="7391">MAERKTIDAGTRSAQAQDRKGKAGPCVAAIEARCCNSGSITDHRMIAVATLCDDDHSCDGVSGQGTDAVQAP</sequence>
<keyword evidence="3" id="KW-1185">Reference proteome</keyword>
<organism evidence="2 3">
    <name type="scientific">Rhizobium puerariae</name>
    <dbReference type="NCBI Taxonomy" id="1585791"/>
    <lineage>
        <taxon>Bacteria</taxon>
        <taxon>Pseudomonadati</taxon>
        <taxon>Pseudomonadota</taxon>
        <taxon>Alphaproteobacteria</taxon>
        <taxon>Hyphomicrobiales</taxon>
        <taxon>Rhizobiaceae</taxon>
        <taxon>Rhizobium/Agrobacterium group</taxon>
        <taxon>Rhizobium</taxon>
    </lineage>
</organism>
<reference evidence="2 3" key="1">
    <citation type="submission" date="2024-09" db="EMBL/GenBank/DDBJ databases">
        <authorList>
            <person name="Sun Q."/>
            <person name="Mori K."/>
        </authorList>
    </citation>
    <scope>NUCLEOTIDE SEQUENCE [LARGE SCALE GENOMIC DNA]</scope>
    <source>
        <strain evidence="2 3">TBRC 4938</strain>
    </source>
</reference>
<evidence type="ECO:0000313" key="2">
    <source>
        <dbReference type="EMBL" id="MFB9948196.1"/>
    </source>
</evidence>
<evidence type="ECO:0000313" key="3">
    <source>
        <dbReference type="Proteomes" id="UP001589692"/>
    </source>
</evidence>
<name>A0ABV6AC39_9HYPH</name>
<feature type="region of interest" description="Disordered" evidence="1">
    <location>
        <begin position="1"/>
        <end position="22"/>
    </location>
</feature>
<accession>A0ABV6AC39</accession>
<dbReference type="RefSeq" id="WP_377257183.1">
    <property type="nucleotide sequence ID" value="NZ_JBHMAA010000007.1"/>
</dbReference>
<comment type="caution">
    <text evidence="2">The sequence shown here is derived from an EMBL/GenBank/DDBJ whole genome shotgun (WGS) entry which is preliminary data.</text>
</comment>
<dbReference type="Proteomes" id="UP001589692">
    <property type="component" value="Unassembled WGS sequence"/>
</dbReference>
<evidence type="ECO:0000256" key="1">
    <source>
        <dbReference type="SAM" id="MobiDB-lite"/>
    </source>
</evidence>
<gene>
    <name evidence="2" type="ORF">ACFFP0_05015</name>
</gene>
<proteinExistence type="predicted"/>
<protein>
    <recommendedName>
        <fullName evidence="4">Transposase</fullName>
    </recommendedName>
</protein>
<evidence type="ECO:0008006" key="4">
    <source>
        <dbReference type="Google" id="ProtNLM"/>
    </source>
</evidence>
<dbReference type="EMBL" id="JBHMAA010000007">
    <property type="protein sequence ID" value="MFB9948196.1"/>
    <property type="molecule type" value="Genomic_DNA"/>
</dbReference>